<name>A0A8C6SK43_9GOBI</name>
<dbReference type="AlphaFoldDB" id="A0A8C6SK43"/>
<evidence type="ECO:0000313" key="3">
    <source>
        <dbReference type="Proteomes" id="UP000694523"/>
    </source>
</evidence>
<reference evidence="2" key="2">
    <citation type="submission" date="2025-09" db="UniProtKB">
        <authorList>
            <consortium name="Ensembl"/>
        </authorList>
    </citation>
    <scope>IDENTIFICATION</scope>
</reference>
<keyword evidence="3" id="KW-1185">Reference proteome</keyword>
<sequence length="120" mass="13705">MFILAVFCLFVCLFGLLFSEVVQYCQNWYTLCLSCVSEWGQSVGRAGAEGKEWQKETKFLALQVSVWRSLFGKLADKTGADNSTLNCVITRWHKGTTLRIKFDKEVIARDKALEGRQSQR</sequence>
<feature type="chain" id="PRO_5034698749" evidence="1">
    <location>
        <begin position="20"/>
        <end position="120"/>
    </location>
</feature>
<keyword evidence="1" id="KW-0732">Signal</keyword>
<dbReference type="Proteomes" id="UP000694523">
    <property type="component" value="Unplaced"/>
</dbReference>
<accession>A0A8C6SK43</accession>
<evidence type="ECO:0000313" key="2">
    <source>
        <dbReference type="Ensembl" id="ENSNMLP00000007411.1"/>
    </source>
</evidence>
<dbReference type="InterPro" id="IPR024096">
    <property type="entry name" value="NO_sig/Golgi_transp_ligand-bd"/>
</dbReference>
<evidence type="ECO:0000256" key="1">
    <source>
        <dbReference type="SAM" id="SignalP"/>
    </source>
</evidence>
<feature type="signal peptide" evidence="1">
    <location>
        <begin position="1"/>
        <end position="19"/>
    </location>
</feature>
<protein>
    <submittedName>
        <fullName evidence="2">Uncharacterized protein</fullName>
    </submittedName>
</protein>
<dbReference type="SUPFAM" id="SSF111126">
    <property type="entry name" value="Ligand-binding domain in the NO signalling and Golgi transport"/>
    <property type="match status" value="1"/>
</dbReference>
<proteinExistence type="predicted"/>
<reference evidence="2" key="1">
    <citation type="submission" date="2025-08" db="UniProtKB">
        <authorList>
            <consortium name="Ensembl"/>
        </authorList>
    </citation>
    <scope>IDENTIFICATION</scope>
</reference>
<dbReference type="Ensembl" id="ENSNMLT00000008434.1">
    <property type="protein sequence ID" value="ENSNMLP00000007411.1"/>
    <property type="gene ID" value="ENSNMLG00000005319.1"/>
</dbReference>
<organism evidence="2 3">
    <name type="scientific">Neogobius melanostomus</name>
    <name type="common">round goby</name>
    <dbReference type="NCBI Taxonomy" id="47308"/>
    <lineage>
        <taxon>Eukaryota</taxon>
        <taxon>Metazoa</taxon>
        <taxon>Chordata</taxon>
        <taxon>Craniata</taxon>
        <taxon>Vertebrata</taxon>
        <taxon>Euteleostomi</taxon>
        <taxon>Actinopterygii</taxon>
        <taxon>Neopterygii</taxon>
        <taxon>Teleostei</taxon>
        <taxon>Neoteleostei</taxon>
        <taxon>Acanthomorphata</taxon>
        <taxon>Gobiaria</taxon>
        <taxon>Gobiiformes</taxon>
        <taxon>Gobioidei</taxon>
        <taxon>Gobiidae</taxon>
        <taxon>Benthophilinae</taxon>
        <taxon>Neogobiini</taxon>
        <taxon>Neogobius</taxon>
    </lineage>
</organism>